<keyword evidence="2" id="KW-0813">Transport</keyword>
<comment type="caution">
    <text evidence="9">The sequence shown here is derived from an EMBL/GenBank/DDBJ whole genome shotgun (WGS) entry which is preliminary data.</text>
</comment>
<dbReference type="InterPro" id="IPR013130">
    <property type="entry name" value="Fe3_Rdtase_TM_dom"/>
</dbReference>
<dbReference type="PANTHER" id="PTHR36964:SF1">
    <property type="entry name" value="PROTEIN-METHIONINE-SULFOXIDE REDUCTASE HEME-BINDING SUBUNIT MSRQ"/>
    <property type="match status" value="1"/>
</dbReference>
<dbReference type="PANTHER" id="PTHR36964">
    <property type="entry name" value="PROTEIN-METHIONINE-SULFOXIDE REDUCTASE HEME-BINDING SUBUNIT MSRQ"/>
    <property type="match status" value="1"/>
</dbReference>
<evidence type="ECO:0000256" key="5">
    <source>
        <dbReference type="ARBA" id="ARBA00023004"/>
    </source>
</evidence>
<keyword evidence="5" id="KW-0408">Iron</keyword>
<evidence type="ECO:0000256" key="7">
    <source>
        <dbReference type="SAM" id="Phobius"/>
    </source>
</evidence>
<evidence type="ECO:0000256" key="2">
    <source>
        <dbReference type="ARBA" id="ARBA00022448"/>
    </source>
</evidence>
<keyword evidence="6 7" id="KW-0472">Membrane</keyword>
<evidence type="ECO:0000256" key="6">
    <source>
        <dbReference type="ARBA" id="ARBA00023136"/>
    </source>
</evidence>
<name>A0ABV6DBD5_9HYPH</name>
<dbReference type="RefSeq" id="WP_378074725.1">
    <property type="nucleotide sequence ID" value="NZ_JBHLXD010000034.1"/>
</dbReference>
<keyword evidence="10" id="KW-1185">Reference proteome</keyword>
<evidence type="ECO:0000256" key="4">
    <source>
        <dbReference type="ARBA" id="ARBA00022989"/>
    </source>
</evidence>
<evidence type="ECO:0000259" key="8">
    <source>
        <dbReference type="Pfam" id="PF01794"/>
    </source>
</evidence>
<organism evidence="9 10">
    <name type="scientific">Chelativorans intermedius</name>
    <dbReference type="NCBI Taxonomy" id="515947"/>
    <lineage>
        <taxon>Bacteria</taxon>
        <taxon>Pseudomonadati</taxon>
        <taxon>Pseudomonadota</taxon>
        <taxon>Alphaproteobacteria</taxon>
        <taxon>Hyphomicrobiales</taxon>
        <taxon>Phyllobacteriaceae</taxon>
        <taxon>Chelativorans</taxon>
    </lineage>
</organism>
<protein>
    <submittedName>
        <fullName evidence="9">Ferric reductase-like transmembrane domain-containing protein</fullName>
    </submittedName>
</protein>
<evidence type="ECO:0000313" key="10">
    <source>
        <dbReference type="Proteomes" id="UP001589755"/>
    </source>
</evidence>
<comment type="subcellular location">
    <subcellularLocation>
        <location evidence="1">Membrane</location>
        <topology evidence="1">Multi-pass membrane protein</topology>
    </subcellularLocation>
</comment>
<dbReference type="Pfam" id="PF01794">
    <property type="entry name" value="Ferric_reduct"/>
    <property type="match status" value="1"/>
</dbReference>
<sequence length="67" mass="7576">MAADIVKRPYTTFGMLALAILEPLAATSKDIMMRRMRSAWTKLHRWVYLAAAAAAVHYLLVVKSWPT</sequence>
<dbReference type="EMBL" id="JBHLXD010000034">
    <property type="protein sequence ID" value="MFC0209973.1"/>
    <property type="molecule type" value="Genomic_DNA"/>
</dbReference>
<evidence type="ECO:0000313" key="9">
    <source>
        <dbReference type="EMBL" id="MFC0209973.1"/>
    </source>
</evidence>
<dbReference type="InterPro" id="IPR022837">
    <property type="entry name" value="MsrQ-like"/>
</dbReference>
<accession>A0ABV6DBD5</accession>
<evidence type="ECO:0000256" key="1">
    <source>
        <dbReference type="ARBA" id="ARBA00004141"/>
    </source>
</evidence>
<proteinExistence type="predicted"/>
<feature type="transmembrane region" description="Helical" evidence="7">
    <location>
        <begin position="46"/>
        <end position="65"/>
    </location>
</feature>
<dbReference type="Proteomes" id="UP001589755">
    <property type="component" value="Unassembled WGS sequence"/>
</dbReference>
<keyword evidence="3 7" id="KW-0812">Transmembrane</keyword>
<gene>
    <name evidence="9" type="ORF">ACFFJ2_16360</name>
</gene>
<keyword evidence="4 7" id="KW-1133">Transmembrane helix</keyword>
<evidence type="ECO:0000256" key="3">
    <source>
        <dbReference type="ARBA" id="ARBA00022692"/>
    </source>
</evidence>
<reference evidence="9 10" key="1">
    <citation type="submission" date="2024-09" db="EMBL/GenBank/DDBJ databases">
        <authorList>
            <person name="Sun Q."/>
            <person name="Mori K."/>
        </authorList>
    </citation>
    <scope>NUCLEOTIDE SEQUENCE [LARGE SCALE GENOMIC DNA]</scope>
    <source>
        <strain evidence="9 10">CCM 8543</strain>
    </source>
</reference>
<feature type="domain" description="Ferric oxidoreductase" evidence="8">
    <location>
        <begin position="4"/>
        <end position="54"/>
    </location>
</feature>